<organism evidence="1 2">
    <name type="scientific">Trichocoleus desertorum GB2-A4</name>
    <dbReference type="NCBI Taxonomy" id="2933944"/>
    <lineage>
        <taxon>Bacteria</taxon>
        <taxon>Bacillati</taxon>
        <taxon>Cyanobacteriota</taxon>
        <taxon>Cyanophyceae</taxon>
        <taxon>Leptolyngbyales</taxon>
        <taxon>Trichocoleusaceae</taxon>
        <taxon>Trichocoleus</taxon>
    </lineage>
</organism>
<accession>A0ABV0JAH0</accession>
<keyword evidence="2" id="KW-1185">Reference proteome</keyword>
<evidence type="ECO:0000313" key="2">
    <source>
        <dbReference type="Proteomes" id="UP001464891"/>
    </source>
</evidence>
<evidence type="ECO:0000313" key="1">
    <source>
        <dbReference type="EMBL" id="MEP0818273.1"/>
    </source>
</evidence>
<gene>
    <name evidence="1" type="ORF">NC998_14325</name>
</gene>
<name>A0ABV0JAH0_9CYAN</name>
<comment type="caution">
    <text evidence="1">The sequence shown here is derived from an EMBL/GenBank/DDBJ whole genome shotgun (WGS) entry which is preliminary data.</text>
</comment>
<protein>
    <submittedName>
        <fullName evidence="1">Uncharacterized protein</fullName>
    </submittedName>
</protein>
<sequence>MQLQIEPNKFPSKSSLCQLCGQSFAMKEAQVIVCNEQGKSQGQVCSSCIGRGFNWIQQQFELLQ</sequence>
<reference evidence="1 2" key="1">
    <citation type="submission" date="2022-04" db="EMBL/GenBank/DDBJ databases">
        <title>Positive selection, recombination, and allopatry shape intraspecific diversity of widespread and dominant cyanobacteria.</title>
        <authorList>
            <person name="Wei J."/>
            <person name="Shu W."/>
            <person name="Hu C."/>
        </authorList>
    </citation>
    <scope>NUCLEOTIDE SEQUENCE [LARGE SCALE GENOMIC DNA]</scope>
    <source>
        <strain evidence="1 2">GB2-A4</strain>
    </source>
</reference>
<dbReference type="Proteomes" id="UP001464891">
    <property type="component" value="Unassembled WGS sequence"/>
</dbReference>
<dbReference type="RefSeq" id="WP_190441661.1">
    <property type="nucleotide sequence ID" value="NZ_JAMPKM010000008.1"/>
</dbReference>
<dbReference type="EMBL" id="JAMPKM010000008">
    <property type="protein sequence ID" value="MEP0818273.1"/>
    <property type="molecule type" value="Genomic_DNA"/>
</dbReference>
<proteinExistence type="predicted"/>